<dbReference type="Proteomes" id="UP001500218">
    <property type="component" value="Unassembled WGS sequence"/>
</dbReference>
<dbReference type="EMBL" id="BAAALT010000078">
    <property type="protein sequence ID" value="GAA1805500.1"/>
    <property type="molecule type" value="Genomic_DNA"/>
</dbReference>
<feature type="domain" description="RNA ligase" evidence="1">
    <location>
        <begin position="45"/>
        <end position="243"/>
    </location>
</feature>
<dbReference type="Pfam" id="PF09414">
    <property type="entry name" value="RNA_ligase"/>
    <property type="match status" value="1"/>
</dbReference>
<reference evidence="2 3" key="1">
    <citation type="journal article" date="2019" name="Int. J. Syst. Evol. Microbiol.">
        <title>The Global Catalogue of Microorganisms (GCM) 10K type strain sequencing project: providing services to taxonomists for standard genome sequencing and annotation.</title>
        <authorList>
            <consortium name="The Broad Institute Genomics Platform"/>
            <consortium name="The Broad Institute Genome Sequencing Center for Infectious Disease"/>
            <person name="Wu L."/>
            <person name="Ma J."/>
        </authorList>
    </citation>
    <scope>NUCLEOTIDE SEQUENCE [LARGE SCALE GENOMIC DNA]</scope>
    <source>
        <strain evidence="2 3">JCM 13250</strain>
    </source>
</reference>
<dbReference type="SUPFAM" id="SSF56091">
    <property type="entry name" value="DNA ligase/mRNA capping enzyme, catalytic domain"/>
    <property type="match status" value="1"/>
</dbReference>
<sequence>MALDVRALDLGVLNSLTKYPSIPTYHSLDPATGSLRDEAIAFSGQVIGTEKVDGTNARIISLPGGMYLLGSREELLYAKGDLIGNPALGIVAELRAVAERLAPVDSDAIRVHYLEVYGGKVTAASKHYTGDKQVGHRLFDVVMLADYEALLGRQPAELSAWRESGGQTFLCEDALAATADRDGLVLTPRLFTVDAGELPTDLDKTRQFLAEHLPRTFSALDDGGLGQPEGIVLRTVDRATIAKARFQDYDRTLRRRERR</sequence>
<name>A0ABN2M2B9_9ACTN</name>
<evidence type="ECO:0000259" key="1">
    <source>
        <dbReference type="Pfam" id="PF09414"/>
    </source>
</evidence>
<dbReference type="RefSeq" id="WP_344131038.1">
    <property type="nucleotide sequence ID" value="NZ_BAAALT010000078.1"/>
</dbReference>
<organism evidence="2 3">
    <name type="scientific">Luedemannella flava</name>
    <dbReference type="NCBI Taxonomy" id="349316"/>
    <lineage>
        <taxon>Bacteria</taxon>
        <taxon>Bacillati</taxon>
        <taxon>Actinomycetota</taxon>
        <taxon>Actinomycetes</taxon>
        <taxon>Micromonosporales</taxon>
        <taxon>Micromonosporaceae</taxon>
        <taxon>Luedemannella</taxon>
    </lineage>
</organism>
<comment type="caution">
    <text evidence="2">The sequence shown here is derived from an EMBL/GenBank/DDBJ whole genome shotgun (WGS) entry which is preliminary data.</text>
</comment>
<proteinExistence type="predicted"/>
<accession>A0ABN2M2B9</accession>
<protein>
    <recommendedName>
        <fullName evidence="1">RNA ligase domain-containing protein</fullName>
    </recommendedName>
</protein>
<evidence type="ECO:0000313" key="2">
    <source>
        <dbReference type="EMBL" id="GAA1805500.1"/>
    </source>
</evidence>
<gene>
    <name evidence="2" type="ORF">GCM10009682_29160</name>
</gene>
<keyword evidence="3" id="KW-1185">Reference proteome</keyword>
<evidence type="ECO:0000313" key="3">
    <source>
        <dbReference type="Proteomes" id="UP001500218"/>
    </source>
</evidence>
<dbReference type="InterPro" id="IPR021122">
    <property type="entry name" value="RNA_ligase_dom_REL/Rnl2"/>
</dbReference>